<protein>
    <recommendedName>
        <fullName evidence="3">Mga helix-turn-helix domain-containing protein</fullName>
    </recommendedName>
</protein>
<evidence type="ECO:0000259" key="3">
    <source>
        <dbReference type="Pfam" id="PF05043"/>
    </source>
</evidence>
<reference evidence="5" key="1">
    <citation type="submission" date="2015-12" db="EMBL/GenBank/DDBJ databases">
        <authorList>
            <person name="Lauer A."/>
            <person name="Humrighouse B."/>
            <person name="Loparev V."/>
            <person name="Shewmaker P.L."/>
            <person name="Whitney A.M."/>
            <person name="McLaughlin R.W."/>
        </authorList>
    </citation>
    <scope>NUCLEOTIDE SEQUENCE [LARGE SCALE GENOMIC DNA]</scope>
    <source>
        <strain evidence="5">LMG 26678</strain>
    </source>
</reference>
<keyword evidence="2" id="KW-0804">Transcription</keyword>
<accession>A0A0U2VNR4</accession>
<feature type="domain" description="Mga helix-turn-helix" evidence="3">
    <location>
        <begin position="88"/>
        <end position="172"/>
    </location>
</feature>
<dbReference type="PANTHER" id="PTHR30185:SF12">
    <property type="entry name" value="TRANSCRIPTIONAL REGULATOR MANR"/>
    <property type="match status" value="1"/>
</dbReference>
<keyword evidence="5" id="KW-1185">Reference proteome</keyword>
<evidence type="ECO:0000256" key="2">
    <source>
        <dbReference type="ARBA" id="ARBA00023163"/>
    </source>
</evidence>
<organism evidence="4 5">
    <name type="scientific">Enterococcus rotai</name>
    <dbReference type="NCBI Taxonomy" id="118060"/>
    <lineage>
        <taxon>Bacteria</taxon>
        <taxon>Bacillati</taxon>
        <taxon>Bacillota</taxon>
        <taxon>Bacilli</taxon>
        <taxon>Lactobacillales</taxon>
        <taxon>Enterococcaceae</taxon>
        <taxon>Enterococcus</taxon>
    </lineage>
</organism>
<evidence type="ECO:0000313" key="5">
    <source>
        <dbReference type="Proteomes" id="UP000067523"/>
    </source>
</evidence>
<gene>
    <name evidence="4" type="ORF">ATZ35_02720</name>
</gene>
<dbReference type="STRING" id="118060.ATZ35_02720"/>
<dbReference type="AlphaFoldDB" id="A0A0U2VNR4"/>
<keyword evidence="1" id="KW-0805">Transcription regulation</keyword>
<dbReference type="RefSeq" id="WP_208929417.1">
    <property type="nucleotide sequence ID" value="NZ_CP013655.1"/>
</dbReference>
<evidence type="ECO:0000256" key="1">
    <source>
        <dbReference type="ARBA" id="ARBA00023015"/>
    </source>
</evidence>
<evidence type="ECO:0000313" key="4">
    <source>
        <dbReference type="EMBL" id="ALS36111.1"/>
    </source>
</evidence>
<dbReference type="EMBL" id="CP013655">
    <property type="protein sequence ID" value="ALS36111.1"/>
    <property type="molecule type" value="Genomic_DNA"/>
</dbReference>
<name>A0A0U2VNR4_9ENTE</name>
<dbReference type="Proteomes" id="UP000067523">
    <property type="component" value="Chromosome"/>
</dbReference>
<dbReference type="InterPro" id="IPR050661">
    <property type="entry name" value="BglG_antiterminators"/>
</dbReference>
<dbReference type="KEGG" id="erx:ATZ35_02720"/>
<dbReference type="Pfam" id="PF05043">
    <property type="entry name" value="Mga"/>
    <property type="match status" value="1"/>
</dbReference>
<proteinExistence type="predicted"/>
<dbReference type="PANTHER" id="PTHR30185">
    <property type="entry name" value="CRYPTIC BETA-GLUCOSIDE BGL OPERON ANTITERMINATOR"/>
    <property type="match status" value="1"/>
</dbReference>
<sequence>MKDFFMKKNDQQKFEIFKLICFSQEGISGYSISTKVNLSLNLVYRKIKMLADDLNELFEPGDVFIVKNDILYTIVIKDSVNISYVIDTLRLHYIQQSHEYLIFRTLLLKYYPSVESLSQDISLSIAHTYKSLHLINKVLSSFKIEINFPRDDTQVNFKGSEIHFRLFLFYFYWNVFRGLVWPFRKAITYMKHIELPIENIPNSQKMRLKYFQSLSAWRILYRGELVTIEPDFLAVITLLNQVHPIKFSLDLTISGDELIREENYFAFLCRIFVYDVDTHAQKLETAKAFIQSDLPLAKSCTFVLDSLYMAYDVKPQEADYLFSYYSLLLALASITYLQIDNSDLLENNQKISKLGKAYADFPQMELELAVLAKKLFSEDRYLSALDSKGFSMYIVFLFYFILDSSKKSEQLKIYVQYSKNHFTTEEIKKSLSTFFSSELILFVSNIEESDILISDCYEKDYPNEDFFYFENPVNENDWEALINYINGKAYKKCFYKQF</sequence>
<dbReference type="InterPro" id="IPR007737">
    <property type="entry name" value="Mga_HTH"/>
</dbReference>